<comment type="caution">
    <text evidence="2">The sequence shown here is derived from an EMBL/GenBank/DDBJ whole genome shotgun (WGS) entry which is preliminary data.</text>
</comment>
<dbReference type="EMBL" id="CAJVPS010000069">
    <property type="protein sequence ID" value="CAG8447870.1"/>
    <property type="molecule type" value="Genomic_DNA"/>
</dbReference>
<evidence type="ECO:0000313" key="3">
    <source>
        <dbReference type="Proteomes" id="UP000789508"/>
    </source>
</evidence>
<feature type="coiled-coil region" evidence="1">
    <location>
        <begin position="167"/>
        <end position="194"/>
    </location>
</feature>
<accession>A0A9N8VGX0</accession>
<evidence type="ECO:0000313" key="2">
    <source>
        <dbReference type="EMBL" id="CAG8447870.1"/>
    </source>
</evidence>
<dbReference type="Proteomes" id="UP000789508">
    <property type="component" value="Unassembled WGS sequence"/>
</dbReference>
<reference evidence="2" key="1">
    <citation type="submission" date="2021-06" db="EMBL/GenBank/DDBJ databases">
        <authorList>
            <person name="Kallberg Y."/>
            <person name="Tangrot J."/>
            <person name="Rosling A."/>
        </authorList>
    </citation>
    <scope>NUCLEOTIDE SEQUENCE</scope>
    <source>
        <strain evidence="2">FL130A</strain>
    </source>
</reference>
<keyword evidence="1" id="KW-0175">Coiled coil</keyword>
<name>A0A9N8VGX0_9GLOM</name>
<organism evidence="2 3">
    <name type="scientific">Ambispora leptoticha</name>
    <dbReference type="NCBI Taxonomy" id="144679"/>
    <lineage>
        <taxon>Eukaryota</taxon>
        <taxon>Fungi</taxon>
        <taxon>Fungi incertae sedis</taxon>
        <taxon>Mucoromycota</taxon>
        <taxon>Glomeromycotina</taxon>
        <taxon>Glomeromycetes</taxon>
        <taxon>Archaeosporales</taxon>
        <taxon>Ambisporaceae</taxon>
        <taxon>Ambispora</taxon>
    </lineage>
</organism>
<evidence type="ECO:0000256" key="1">
    <source>
        <dbReference type="SAM" id="Coils"/>
    </source>
</evidence>
<proteinExistence type="predicted"/>
<dbReference type="AlphaFoldDB" id="A0A9N8VGX0"/>
<keyword evidence="3" id="KW-1185">Reference proteome</keyword>
<gene>
    <name evidence="2" type="ORF">ALEPTO_LOCUS807</name>
</gene>
<sequence length="207" mass="24068">MPKSTDYRELLNQFFLSSYKSVHRDFLADLEEDDNLRALKNQFIPNHERELTYAISVNACGMICNSKLVKRRDPRFVKEHPTKAKLERNYYNKNINCDWAQNVHVPDSGQQIGKVYYLSAHKYIYLIQTAELMTTRPVDNKISDTMENKRIVEKPRDPESYVEIRGKKDKSQELACLQKDLAAKEQEVSNYGRNGIDDSISSEAIQT</sequence>
<protein>
    <submittedName>
        <fullName evidence="2">414_t:CDS:1</fullName>
    </submittedName>
</protein>